<feature type="non-terminal residue" evidence="1">
    <location>
        <position position="100"/>
    </location>
</feature>
<sequence>PTPRERLEDTSLTSEAFKAVSISAHRRCVVSSFSPLKVRRVGVCPPMRRRVLSGFEQEVPPRAFRVWVKLCQEPTNHTITDIRPKHCHEGRSSAFSLLDM</sequence>
<evidence type="ECO:0000313" key="2">
    <source>
        <dbReference type="Proteomes" id="UP001142489"/>
    </source>
</evidence>
<name>A0A9Q0Y710_9SAUR</name>
<keyword evidence="2" id="KW-1185">Reference proteome</keyword>
<reference evidence="1" key="1">
    <citation type="journal article" date="2023" name="DNA Res.">
        <title>Chromosome-level genome assembly of Phrynocephalus forsythii using third-generation DNA sequencing and Hi-C analysis.</title>
        <authorList>
            <person name="Qi Y."/>
            <person name="Zhao W."/>
            <person name="Zhao Y."/>
            <person name="Niu C."/>
            <person name="Cao S."/>
            <person name="Zhang Y."/>
        </authorList>
    </citation>
    <scope>NUCLEOTIDE SEQUENCE</scope>
    <source>
        <tissue evidence="1">Muscle</tissue>
    </source>
</reference>
<accession>A0A9Q0Y710</accession>
<gene>
    <name evidence="1" type="ORF">JRQ81_006796</name>
</gene>
<dbReference type="AlphaFoldDB" id="A0A9Q0Y710"/>
<comment type="caution">
    <text evidence="1">The sequence shown here is derived from an EMBL/GenBank/DDBJ whole genome shotgun (WGS) entry which is preliminary data.</text>
</comment>
<protein>
    <submittedName>
        <fullName evidence="1">Uncharacterized protein</fullName>
    </submittedName>
</protein>
<organism evidence="1 2">
    <name type="scientific">Phrynocephalus forsythii</name>
    <dbReference type="NCBI Taxonomy" id="171643"/>
    <lineage>
        <taxon>Eukaryota</taxon>
        <taxon>Metazoa</taxon>
        <taxon>Chordata</taxon>
        <taxon>Craniata</taxon>
        <taxon>Vertebrata</taxon>
        <taxon>Euteleostomi</taxon>
        <taxon>Lepidosauria</taxon>
        <taxon>Squamata</taxon>
        <taxon>Bifurcata</taxon>
        <taxon>Unidentata</taxon>
        <taxon>Episquamata</taxon>
        <taxon>Toxicofera</taxon>
        <taxon>Iguania</taxon>
        <taxon>Acrodonta</taxon>
        <taxon>Agamidae</taxon>
        <taxon>Agaminae</taxon>
        <taxon>Phrynocephalus</taxon>
    </lineage>
</organism>
<dbReference type="Proteomes" id="UP001142489">
    <property type="component" value="Unassembled WGS sequence"/>
</dbReference>
<proteinExistence type="predicted"/>
<evidence type="ECO:0000313" key="1">
    <source>
        <dbReference type="EMBL" id="KAJ7341768.1"/>
    </source>
</evidence>
<dbReference type="EMBL" id="JAPFRF010000002">
    <property type="protein sequence ID" value="KAJ7341768.1"/>
    <property type="molecule type" value="Genomic_DNA"/>
</dbReference>